<protein>
    <submittedName>
        <fullName evidence="4">Aminomethyltransferase</fullName>
        <ecNumber evidence="4">2.1.2.10</ecNumber>
    </submittedName>
</protein>
<dbReference type="EMBL" id="CP036290">
    <property type="protein sequence ID" value="QDU85542.1"/>
    <property type="molecule type" value="Genomic_DNA"/>
</dbReference>
<organism evidence="4 5">
    <name type="scientific">Rohdeia mirabilis</name>
    <dbReference type="NCBI Taxonomy" id="2528008"/>
    <lineage>
        <taxon>Bacteria</taxon>
        <taxon>Pseudomonadati</taxon>
        <taxon>Planctomycetota</taxon>
        <taxon>Planctomycetia</taxon>
        <taxon>Planctomycetia incertae sedis</taxon>
        <taxon>Rohdeia</taxon>
    </lineage>
</organism>
<dbReference type="Proteomes" id="UP000319342">
    <property type="component" value="Chromosome"/>
</dbReference>
<dbReference type="InterPro" id="IPR028896">
    <property type="entry name" value="GcvT/YgfZ/DmdA"/>
</dbReference>
<name>A0A518D235_9BACT</name>
<dbReference type="PANTHER" id="PTHR43757">
    <property type="entry name" value="AMINOMETHYLTRANSFERASE"/>
    <property type="match status" value="1"/>
</dbReference>
<dbReference type="InterPro" id="IPR013977">
    <property type="entry name" value="GcvT_C"/>
</dbReference>
<dbReference type="InterPro" id="IPR017703">
    <property type="entry name" value="YgfZ/GCV_T_CS"/>
</dbReference>
<reference evidence="4 5" key="1">
    <citation type="submission" date="2019-02" db="EMBL/GenBank/DDBJ databases">
        <title>Deep-cultivation of Planctomycetes and their phenomic and genomic characterization uncovers novel biology.</title>
        <authorList>
            <person name="Wiegand S."/>
            <person name="Jogler M."/>
            <person name="Boedeker C."/>
            <person name="Pinto D."/>
            <person name="Vollmers J."/>
            <person name="Rivas-Marin E."/>
            <person name="Kohn T."/>
            <person name="Peeters S.H."/>
            <person name="Heuer A."/>
            <person name="Rast P."/>
            <person name="Oberbeckmann S."/>
            <person name="Bunk B."/>
            <person name="Jeske O."/>
            <person name="Meyerdierks A."/>
            <person name="Storesund J.E."/>
            <person name="Kallscheuer N."/>
            <person name="Luecker S."/>
            <person name="Lage O.M."/>
            <person name="Pohl T."/>
            <person name="Merkel B.J."/>
            <person name="Hornburger P."/>
            <person name="Mueller R.-W."/>
            <person name="Bruemmer F."/>
            <person name="Labrenz M."/>
            <person name="Spormann A.M."/>
            <person name="Op den Camp H."/>
            <person name="Overmann J."/>
            <person name="Amann R."/>
            <person name="Jetten M.S.M."/>
            <person name="Mascher T."/>
            <person name="Medema M.H."/>
            <person name="Devos D.P."/>
            <person name="Kaster A.-K."/>
            <person name="Ovreas L."/>
            <person name="Rohde M."/>
            <person name="Galperin M.Y."/>
            <person name="Jogler C."/>
        </authorList>
    </citation>
    <scope>NUCLEOTIDE SEQUENCE [LARGE SCALE GENOMIC DNA]</scope>
    <source>
        <strain evidence="4 5">Pla163</strain>
    </source>
</reference>
<feature type="domain" description="Aminomethyltransferase C-terminal" evidence="3">
    <location>
        <begin position="272"/>
        <end position="350"/>
    </location>
</feature>
<dbReference type="GO" id="GO:0004047">
    <property type="term" value="F:aminomethyltransferase activity"/>
    <property type="evidence" value="ECO:0007669"/>
    <property type="project" value="UniProtKB-EC"/>
</dbReference>
<dbReference type="Pfam" id="PF08669">
    <property type="entry name" value="GCV_T_C"/>
    <property type="match status" value="1"/>
</dbReference>
<sequence length="364" mass="38278">MRTADLSALFADRGAVFPGGDDSAPVLTFGDVPGEYRAGRESALLLDASARGRVVATGGDRADFLHRILANTVRGLEAGSGNRGLLLTPKGKVVEAFDLCVEPERIVLEAEAGRGASLLAAVDMFLFSEDVQLTDASDSTAPLELCGPDAARIAEDLLGDEPPSEPGHWKERGSVRVACAIVAGSRGFRLDAGPDGATELWERLVRAGATPGGLIAADSLRAEAGQARYGVDVDDNVYPQEARLESAFSLDKGCYTGQEVVAKIDTYGGVNKRLVTVRLASEDPVARGTVLTVPGEDGEPRQVGIVTTWAYSFELDAPIALAFAKRRHQKIGTVLDVADGSGTATVVAMPVRKDGEPVTGEFEE</sequence>
<dbReference type="InterPro" id="IPR027266">
    <property type="entry name" value="TrmE/GcvT-like"/>
</dbReference>
<dbReference type="PIRSF" id="PIRSF006487">
    <property type="entry name" value="GcvT"/>
    <property type="match status" value="1"/>
</dbReference>
<dbReference type="GO" id="GO:0008168">
    <property type="term" value="F:methyltransferase activity"/>
    <property type="evidence" value="ECO:0007669"/>
    <property type="project" value="UniProtKB-KW"/>
</dbReference>
<evidence type="ECO:0000256" key="1">
    <source>
        <dbReference type="ARBA" id="ARBA00022946"/>
    </source>
</evidence>
<dbReference type="RefSeq" id="WP_419185913.1">
    <property type="nucleotide sequence ID" value="NZ_CP036290.1"/>
</dbReference>
<evidence type="ECO:0000259" key="2">
    <source>
        <dbReference type="Pfam" id="PF01571"/>
    </source>
</evidence>
<evidence type="ECO:0000259" key="3">
    <source>
        <dbReference type="Pfam" id="PF08669"/>
    </source>
</evidence>
<proteinExistence type="predicted"/>
<feature type="domain" description="GCVT N-terminal" evidence="2">
    <location>
        <begin position="32"/>
        <end position="252"/>
    </location>
</feature>
<dbReference type="Pfam" id="PF01571">
    <property type="entry name" value="GCV_T"/>
    <property type="match status" value="1"/>
</dbReference>
<keyword evidence="1" id="KW-0809">Transit peptide</keyword>
<dbReference type="SUPFAM" id="SSF101790">
    <property type="entry name" value="Aminomethyltransferase beta-barrel domain"/>
    <property type="match status" value="1"/>
</dbReference>
<evidence type="ECO:0000313" key="5">
    <source>
        <dbReference type="Proteomes" id="UP000319342"/>
    </source>
</evidence>
<dbReference type="PANTHER" id="PTHR43757:SF14">
    <property type="entry name" value="GLYCINE CLEAVAGE T-PROTEIN FAMILY"/>
    <property type="match status" value="1"/>
</dbReference>
<dbReference type="GO" id="GO:0032259">
    <property type="term" value="P:methylation"/>
    <property type="evidence" value="ECO:0007669"/>
    <property type="project" value="UniProtKB-KW"/>
</dbReference>
<evidence type="ECO:0000313" key="4">
    <source>
        <dbReference type="EMBL" id="QDU85542.1"/>
    </source>
</evidence>
<dbReference type="EC" id="2.1.2.10" evidence="4"/>
<dbReference type="SUPFAM" id="SSF103025">
    <property type="entry name" value="Folate-binding domain"/>
    <property type="match status" value="1"/>
</dbReference>
<keyword evidence="5" id="KW-1185">Reference proteome</keyword>
<dbReference type="InterPro" id="IPR029043">
    <property type="entry name" value="GcvT/YgfZ_C"/>
</dbReference>
<keyword evidence="4" id="KW-0808">Transferase</keyword>
<gene>
    <name evidence="4" type="primary">gcvT_2</name>
    <name evidence="4" type="ORF">Pla163_26740</name>
</gene>
<dbReference type="NCBIfam" id="TIGR03317">
    <property type="entry name" value="ygfZ_signature"/>
    <property type="match status" value="1"/>
</dbReference>
<dbReference type="Gene3D" id="3.30.1360.120">
    <property type="entry name" value="Probable tRNA modification gtpase trme, domain 1"/>
    <property type="match status" value="1"/>
</dbReference>
<accession>A0A518D235</accession>
<keyword evidence="4" id="KW-0489">Methyltransferase</keyword>
<dbReference type="InterPro" id="IPR006222">
    <property type="entry name" value="GCVT_N"/>
</dbReference>
<dbReference type="AlphaFoldDB" id="A0A518D235"/>